<gene>
    <name evidence="1" type="ORF">QBC37DRAFT_78016</name>
</gene>
<accession>A0AAN7BB84</accession>
<dbReference type="EMBL" id="MU858064">
    <property type="protein sequence ID" value="KAK4216922.1"/>
    <property type="molecule type" value="Genomic_DNA"/>
</dbReference>
<dbReference type="AlphaFoldDB" id="A0AAN7BB84"/>
<keyword evidence="2" id="KW-1185">Reference proteome</keyword>
<sequence>MEAIRSVLGCILKPSRRLSQHSAGYTELTDEKGALLEYNYFSDDKMPYMSNNSMTHYNYGSTCRPHPASDEALAQSIVRLLRHAPVNDNELQSGIRSLIGSSAWSRKLVEECLDNIVECVEDGRRYMGDAMCDALDLATDVADDEFDFPRRHAESVDGFIAIVATGILAQMVGPWVLDVLGFGEVEDRVDIVVDEESGEEEVSMSASSKIVVGRRGRPGSVAAWWQHEFAPWIPSSGVYEYFRGLGMVKFEAGDEDAYELVSDGEYRY</sequence>
<proteinExistence type="predicted"/>
<name>A0AAN7BB84_9PEZI</name>
<comment type="caution">
    <text evidence="1">The sequence shown here is derived from an EMBL/GenBank/DDBJ whole genome shotgun (WGS) entry which is preliminary data.</text>
</comment>
<dbReference type="Proteomes" id="UP001301769">
    <property type="component" value="Unassembled WGS sequence"/>
</dbReference>
<reference evidence="1" key="2">
    <citation type="submission" date="2023-05" db="EMBL/GenBank/DDBJ databases">
        <authorList>
            <consortium name="Lawrence Berkeley National Laboratory"/>
            <person name="Steindorff A."/>
            <person name="Hensen N."/>
            <person name="Bonometti L."/>
            <person name="Westerberg I."/>
            <person name="Brannstrom I.O."/>
            <person name="Guillou S."/>
            <person name="Cros-Aarteil S."/>
            <person name="Calhoun S."/>
            <person name="Haridas S."/>
            <person name="Kuo A."/>
            <person name="Mondo S."/>
            <person name="Pangilinan J."/>
            <person name="Riley R."/>
            <person name="Labutti K."/>
            <person name="Andreopoulos B."/>
            <person name="Lipzen A."/>
            <person name="Chen C."/>
            <person name="Yanf M."/>
            <person name="Daum C."/>
            <person name="Ng V."/>
            <person name="Clum A."/>
            <person name="Ohm R."/>
            <person name="Martin F."/>
            <person name="Silar P."/>
            <person name="Natvig D."/>
            <person name="Lalanne C."/>
            <person name="Gautier V."/>
            <person name="Ament-Velasquez S.L."/>
            <person name="Kruys A."/>
            <person name="Hutchinson M.I."/>
            <person name="Powell A.J."/>
            <person name="Barry K."/>
            <person name="Miller A.N."/>
            <person name="Grigoriev I.V."/>
            <person name="Debuchy R."/>
            <person name="Gladieux P."/>
            <person name="Thoren M.H."/>
            <person name="Johannesson H."/>
        </authorList>
    </citation>
    <scope>NUCLEOTIDE SEQUENCE</scope>
    <source>
        <strain evidence="1">PSN293</strain>
    </source>
</reference>
<reference evidence="1" key="1">
    <citation type="journal article" date="2023" name="Mol. Phylogenet. Evol.">
        <title>Genome-scale phylogeny and comparative genomics of the fungal order Sordariales.</title>
        <authorList>
            <person name="Hensen N."/>
            <person name="Bonometti L."/>
            <person name="Westerberg I."/>
            <person name="Brannstrom I.O."/>
            <person name="Guillou S."/>
            <person name="Cros-Aarteil S."/>
            <person name="Calhoun S."/>
            <person name="Haridas S."/>
            <person name="Kuo A."/>
            <person name="Mondo S."/>
            <person name="Pangilinan J."/>
            <person name="Riley R."/>
            <person name="LaButti K."/>
            <person name="Andreopoulos B."/>
            <person name="Lipzen A."/>
            <person name="Chen C."/>
            <person name="Yan M."/>
            <person name="Daum C."/>
            <person name="Ng V."/>
            <person name="Clum A."/>
            <person name="Steindorff A."/>
            <person name="Ohm R.A."/>
            <person name="Martin F."/>
            <person name="Silar P."/>
            <person name="Natvig D.O."/>
            <person name="Lalanne C."/>
            <person name="Gautier V."/>
            <person name="Ament-Velasquez S.L."/>
            <person name="Kruys A."/>
            <person name="Hutchinson M.I."/>
            <person name="Powell A.J."/>
            <person name="Barry K."/>
            <person name="Miller A.N."/>
            <person name="Grigoriev I.V."/>
            <person name="Debuchy R."/>
            <person name="Gladieux P."/>
            <person name="Hiltunen Thoren M."/>
            <person name="Johannesson H."/>
        </authorList>
    </citation>
    <scope>NUCLEOTIDE SEQUENCE</scope>
    <source>
        <strain evidence="1">PSN293</strain>
    </source>
</reference>
<organism evidence="1 2">
    <name type="scientific">Rhypophila decipiens</name>
    <dbReference type="NCBI Taxonomy" id="261697"/>
    <lineage>
        <taxon>Eukaryota</taxon>
        <taxon>Fungi</taxon>
        <taxon>Dikarya</taxon>
        <taxon>Ascomycota</taxon>
        <taxon>Pezizomycotina</taxon>
        <taxon>Sordariomycetes</taxon>
        <taxon>Sordariomycetidae</taxon>
        <taxon>Sordariales</taxon>
        <taxon>Naviculisporaceae</taxon>
        <taxon>Rhypophila</taxon>
    </lineage>
</organism>
<evidence type="ECO:0000313" key="2">
    <source>
        <dbReference type="Proteomes" id="UP001301769"/>
    </source>
</evidence>
<evidence type="ECO:0000313" key="1">
    <source>
        <dbReference type="EMBL" id="KAK4216922.1"/>
    </source>
</evidence>
<protein>
    <submittedName>
        <fullName evidence="1">Uncharacterized protein</fullName>
    </submittedName>
</protein>